<dbReference type="Gene3D" id="3.40.390.10">
    <property type="entry name" value="Collagenase (Catalytic Domain)"/>
    <property type="match status" value="1"/>
</dbReference>
<keyword evidence="3" id="KW-0479">Metal-binding</keyword>
<dbReference type="PROSITE" id="PS50214">
    <property type="entry name" value="DISINTEGRIN_2"/>
    <property type="match status" value="1"/>
</dbReference>
<reference evidence="7" key="2">
    <citation type="journal article" date="2007" name="PLoS Biol.">
        <title>Survey sequencing and comparative analysis of the elephant shark (Callorhinchus milii) genome.</title>
        <authorList>
            <person name="Venkatesh B."/>
            <person name="Kirkness E.F."/>
            <person name="Loh Y.H."/>
            <person name="Halpern A.L."/>
            <person name="Lee A.P."/>
            <person name="Johnson J."/>
            <person name="Dandona N."/>
            <person name="Viswanathan L.D."/>
            <person name="Tay A."/>
            <person name="Venter J.C."/>
            <person name="Strausberg R.L."/>
            <person name="Brenner S."/>
        </authorList>
    </citation>
    <scope>NUCLEOTIDE SEQUENCE [LARGE SCALE GENOMIC DNA]</scope>
</reference>
<dbReference type="Pfam" id="PF08516">
    <property type="entry name" value="ADAM_CR"/>
    <property type="match status" value="1"/>
</dbReference>
<dbReference type="InterPro" id="IPR001590">
    <property type="entry name" value="Peptidase_M12B"/>
</dbReference>
<evidence type="ECO:0000259" key="4">
    <source>
        <dbReference type="PROSITE" id="PS50214"/>
    </source>
</evidence>
<proteinExistence type="predicted"/>
<evidence type="ECO:0000256" key="1">
    <source>
        <dbReference type="ARBA" id="ARBA00023157"/>
    </source>
</evidence>
<dbReference type="SUPFAM" id="SSF55486">
    <property type="entry name" value="Metalloproteases ('zincins'), catalytic domain"/>
    <property type="match status" value="1"/>
</dbReference>
<dbReference type="InterPro" id="IPR034027">
    <property type="entry name" value="Reprolysin_adamalysin"/>
</dbReference>
<dbReference type="PANTHER" id="PTHR11905:SF136">
    <property type="entry name" value="DISINTEGRIN AND METALLOPROTEINASE DOMAIN-CONTAINING PROTEIN 9"/>
    <property type="match status" value="1"/>
</dbReference>
<name>A0A4W3GVC3_CALMI</name>
<sequence>MGFLRGSGRAEKKSKLLSYCLQKHCHYLGYVEGIENSIVALSTCSGLRGFLQTGETYYGIEPLENSKGFQHLVYRMEDLQEEASMCGVSDLIEGLLHFVFGPVSEPVLLVSQHKRAILPQTHYVELFLVVEKQVIYIPLNIRVNLINTQGGAAEVLGRFVQWRQKDLLLRQLFQRQFGLVGGTAGMAFVGTICSRSHSGGINVYSSRPLYFASIVAHELGHNLGMNHDNDRGCICSSKSCIMNAGATGAQNFSSCSADDFEAMILKKGASCLWNIPRPDESYSPPSCGNRLVDAGEECDCGSPKECEKDPCCEASTCKLKYGVQCAFGSCCKHCQFIAAGTVCRASNNECDFAEHCSGESHLCQPDVFVQDGHPCQNNNAYCYNGMCQSYDSQCVALFGQHAKSAPEVCFQDVNSKGDRFGNCGASGAGHKKCDSR</sequence>
<evidence type="ECO:0000259" key="5">
    <source>
        <dbReference type="PROSITE" id="PS50215"/>
    </source>
</evidence>
<evidence type="ECO:0000256" key="3">
    <source>
        <dbReference type="PROSITE-ProRule" id="PRU00276"/>
    </source>
</evidence>
<evidence type="ECO:0000313" key="7">
    <source>
        <dbReference type="Proteomes" id="UP000314986"/>
    </source>
</evidence>
<evidence type="ECO:0000313" key="6">
    <source>
        <dbReference type="Ensembl" id="ENSCMIP00000006965.1"/>
    </source>
</evidence>
<feature type="binding site" evidence="3">
    <location>
        <position position="217"/>
    </location>
    <ligand>
        <name>Zn(2+)</name>
        <dbReference type="ChEBI" id="CHEBI:29105"/>
        <note>catalytic</note>
    </ligand>
</feature>
<reference evidence="6" key="5">
    <citation type="submission" date="2025-09" db="UniProtKB">
        <authorList>
            <consortium name="Ensembl"/>
        </authorList>
    </citation>
    <scope>IDENTIFICATION</scope>
</reference>
<dbReference type="GO" id="GO:0046872">
    <property type="term" value="F:metal ion binding"/>
    <property type="evidence" value="ECO:0007669"/>
    <property type="project" value="UniProtKB-KW"/>
</dbReference>
<dbReference type="GO" id="GO:0006508">
    <property type="term" value="P:proteolysis"/>
    <property type="evidence" value="ECO:0007669"/>
    <property type="project" value="InterPro"/>
</dbReference>
<dbReference type="SUPFAM" id="SSF57552">
    <property type="entry name" value="Blood coagulation inhibitor (disintegrin)"/>
    <property type="match status" value="1"/>
</dbReference>
<dbReference type="AlphaFoldDB" id="A0A4W3GVC3"/>
<dbReference type="Ensembl" id="ENSCMIT00000007185.1">
    <property type="protein sequence ID" value="ENSCMIP00000006965.1"/>
    <property type="gene ID" value="ENSCMIG00000003890.1"/>
</dbReference>
<dbReference type="PANTHER" id="PTHR11905">
    <property type="entry name" value="ADAM A DISINTEGRIN AND METALLOPROTEASE DOMAIN"/>
    <property type="match status" value="1"/>
</dbReference>
<protein>
    <submittedName>
        <fullName evidence="6">Disintegrin and metalloproteinase domain-containing protein 9-like</fullName>
    </submittedName>
</protein>
<feature type="domain" description="Peptidase M12B" evidence="5">
    <location>
        <begin position="125"/>
        <end position="276"/>
    </location>
</feature>
<dbReference type="Pfam" id="PF00200">
    <property type="entry name" value="Disintegrin"/>
    <property type="match status" value="1"/>
</dbReference>
<feature type="domain" description="Disintegrin" evidence="4">
    <location>
        <begin position="284"/>
        <end position="371"/>
    </location>
</feature>
<dbReference type="Pfam" id="PF01421">
    <property type="entry name" value="Reprolysin"/>
    <property type="match status" value="1"/>
</dbReference>
<dbReference type="PRINTS" id="PR00289">
    <property type="entry name" value="DISINTEGRIN"/>
</dbReference>
<keyword evidence="3" id="KW-0862">Zinc</keyword>
<accession>A0A4W3GVC3</accession>
<dbReference type="FunFam" id="4.10.70.10:FF:000001">
    <property type="entry name" value="Disintegrin and metalloproteinase domain-containing protein 22"/>
    <property type="match status" value="1"/>
</dbReference>
<feature type="disulfide bond" evidence="2">
    <location>
        <begin position="343"/>
        <end position="363"/>
    </location>
</feature>
<dbReference type="OMA" id="DFTVFTY"/>
<dbReference type="SMART" id="SM00050">
    <property type="entry name" value="DISIN"/>
    <property type="match status" value="1"/>
</dbReference>
<dbReference type="InterPro" id="IPR001762">
    <property type="entry name" value="Disintegrin_dom"/>
</dbReference>
<dbReference type="PROSITE" id="PS50215">
    <property type="entry name" value="ADAM_MEPRO"/>
    <property type="match status" value="1"/>
</dbReference>
<dbReference type="GO" id="GO:0005886">
    <property type="term" value="C:plasma membrane"/>
    <property type="evidence" value="ECO:0007669"/>
    <property type="project" value="TreeGrafter"/>
</dbReference>
<dbReference type="GO" id="GO:0004222">
    <property type="term" value="F:metalloendopeptidase activity"/>
    <property type="evidence" value="ECO:0007669"/>
    <property type="project" value="InterPro"/>
</dbReference>
<feature type="active site" evidence="3">
    <location>
        <position position="218"/>
    </location>
</feature>
<keyword evidence="7" id="KW-1185">Reference proteome</keyword>
<dbReference type="InterPro" id="IPR036436">
    <property type="entry name" value="Disintegrin_dom_sf"/>
</dbReference>
<dbReference type="InterPro" id="IPR006586">
    <property type="entry name" value="ADAM_Cys-rich"/>
</dbReference>
<dbReference type="InParanoid" id="A0A4W3GVC3"/>
<dbReference type="Proteomes" id="UP000314986">
    <property type="component" value="Unassembled WGS sequence"/>
</dbReference>
<reference evidence="6" key="4">
    <citation type="submission" date="2025-08" db="UniProtKB">
        <authorList>
            <consortium name="Ensembl"/>
        </authorList>
    </citation>
    <scope>IDENTIFICATION</scope>
</reference>
<reference evidence="7" key="3">
    <citation type="journal article" date="2014" name="Nature">
        <title>Elephant shark genome provides unique insights into gnathostome evolution.</title>
        <authorList>
            <consortium name="International Elephant Shark Genome Sequencing Consortium"/>
            <person name="Venkatesh B."/>
            <person name="Lee A.P."/>
            <person name="Ravi V."/>
            <person name="Maurya A.K."/>
            <person name="Lian M.M."/>
            <person name="Swann J.B."/>
            <person name="Ohta Y."/>
            <person name="Flajnik M.F."/>
            <person name="Sutoh Y."/>
            <person name="Kasahara M."/>
            <person name="Hoon S."/>
            <person name="Gangu V."/>
            <person name="Roy S.W."/>
            <person name="Irimia M."/>
            <person name="Korzh V."/>
            <person name="Kondrychyn I."/>
            <person name="Lim Z.W."/>
            <person name="Tay B.H."/>
            <person name="Tohari S."/>
            <person name="Kong K.W."/>
            <person name="Ho S."/>
            <person name="Lorente-Galdos B."/>
            <person name="Quilez J."/>
            <person name="Marques-Bonet T."/>
            <person name="Raney B.J."/>
            <person name="Ingham P.W."/>
            <person name="Tay A."/>
            <person name="Hillier L.W."/>
            <person name="Minx P."/>
            <person name="Boehm T."/>
            <person name="Wilson R.K."/>
            <person name="Brenner S."/>
            <person name="Warren W.C."/>
        </authorList>
    </citation>
    <scope>NUCLEOTIDE SEQUENCE [LARGE SCALE GENOMIC DNA]</scope>
</reference>
<feature type="binding site" evidence="3">
    <location>
        <position position="221"/>
    </location>
    <ligand>
        <name>Zn(2+)</name>
        <dbReference type="ChEBI" id="CHEBI:29105"/>
        <note>catalytic</note>
    </ligand>
</feature>
<dbReference type="GeneTree" id="ENSGT00940000156239"/>
<feature type="disulfide bond" evidence="3">
    <location>
        <begin position="235"/>
        <end position="240"/>
    </location>
</feature>
<dbReference type="SMART" id="SM00608">
    <property type="entry name" value="ACR"/>
    <property type="match status" value="1"/>
</dbReference>
<organism evidence="6 7">
    <name type="scientific">Callorhinchus milii</name>
    <name type="common">Ghost shark</name>
    <dbReference type="NCBI Taxonomy" id="7868"/>
    <lineage>
        <taxon>Eukaryota</taxon>
        <taxon>Metazoa</taxon>
        <taxon>Chordata</taxon>
        <taxon>Craniata</taxon>
        <taxon>Vertebrata</taxon>
        <taxon>Chondrichthyes</taxon>
        <taxon>Holocephali</taxon>
        <taxon>Chimaeriformes</taxon>
        <taxon>Callorhinchidae</taxon>
        <taxon>Callorhinchus</taxon>
    </lineage>
</organism>
<evidence type="ECO:0000256" key="2">
    <source>
        <dbReference type="PROSITE-ProRule" id="PRU00068"/>
    </source>
</evidence>
<dbReference type="Gene3D" id="4.10.70.10">
    <property type="entry name" value="Disintegrin domain"/>
    <property type="match status" value="1"/>
</dbReference>
<dbReference type="InterPro" id="IPR024079">
    <property type="entry name" value="MetalloPept_cat_dom_sf"/>
</dbReference>
<feature type="binding site" evidence="3">
    <location>
        <position position="227"/>
    </location>
    <ligand>
        <name>Zn(2+)</name>
        <dbReference type="ChEBI" id="CHEBI:29105"/>
        <note>catalytic</note>
    </ligand>
</feature>
<comment type="caution">
    <text evidence="3">Lacks conserved residue(s) required for the propagation of feature annotation.</text>
</comment>
<reference evidence="7" key="1">
    <citation type="journal article" date="2006" name="Science">
        <title>Ancient noncoding elements conserved in the human genome.</title>
        <authorList>
            <person name="Venkatesh B."/>
            <person name="Kirkness E.F."/>
            <person name="Loh Y.H."/>
            <person name="Halpern A.L."/>
            <person name="Lee A.P."/>
            <person name="Johnson J."/>
            <person name="Dandona N."/>
            <person name="Viswanathan L.D."/>
            <person name="Tay A."/>
            <person name="Venter J.C."/>
            <person name="Strausberg R.L."/>
            <person name="Brenner S."/>
        </authorList>
    </citation>
    <scope>NUCLEOTIDE SEQUENCE [LARGE SCALE GENOMIC DNA]</scope>
</reference>
<dbReference type="CDD" id="cd04269">
    <property type="entry name" value="ZnMc_adamalysin_II_like"/>
    <property type="match status" value="1"/>
</dbReference>
<keyword evidence="1 3" id="KW-1015">Disulfide bond</keyword>